<sequence length="704" mass="78919">MPIFQVNFSANRITCPKDLTEVGQKGSILEAWFKLNKALKEKEFRLVFSIYLVCALFLTGPHWILIAACIAVPIFGIYLMTKSPDQSKHPVPYVMYKAITKGKSWQRVDVAICLTMTIVCFGFSTILFIGYFKVYPSSPYFLHAATASLILSILYCLNALMTTRQLQSGTIDFSNDTLFATISSKNAPLSVDTSYGNESTIPANNLISYNLMQNQRSLSRQQEDPAHIIRPRIPTEDSSDENFRLELNETLKTIEFPSDSEERSKPNMSGNSDLWYYDSTGKREFYRHANWSSMDSTAVKEASASAQINTDPNGLDARERYIKAKQYRDFMDPSGSLSWNKRQAYAANLNKMENFNEKFAASGHSSGSESELHHESRLNSSSTVPENYKPSTQPYTRRPIIPAFSSDVNNRRISESSVTESISSTGGGGPASTTSPKQPASILKPSIQKTISPTNQKKNLCDEEFHATPAHSYHDETINISKNQNSSEEILPSTSYTTQIHPEDDSTYSVVISPRPYKARTEHNPHPTPRSLQPSTSDCEVGPASSTSSYEEVSREDSPECDKSTTLVFFRGRKSPTTTKLKQGSDEDNLQISTTESSLASTIRLDDYETRYYSPADQEVQAALSTVVNFNTEPIPPIASNIDSNRENEMRRDENLQRTSSRVRKRTGQKRGFDVMIRPKSGQFRSDTNDKSSDSNQPHNSTQF</sequence>
<feature type="region of interest" description="Disordered" evidence="1">
    <location>
        <begin position="517"/>
        <end position="562"/>
    </location>
</feature>
<feature type="region of interest" description="Disordered" evidence="1">
    <location>
        <begin position="638"/>
        <end position="704"/>
    </location>
</feature>
<accession>A0A914BXL0</accession>
<reference evidence="4" key="1">
    <citation type="submission" date="2022-11" db="UniProtKB">
        <authorList>
            <consortium name="WormBaseParasite"/>
        </authorList>
    </citation>
    <scope>IDENTIFICATION</scope>
</reference>
<keyword evidence="2" id="KW-1133">Transmembrane helix</keyword>
<evidence type="ECO:0000256" key="1">
    <source>
        <dbReference type="SAM" id="MobiDB-lite"/>
    </source>
</evidence>
<feature type="region of interest" description="Disordered" evidence="1">
    <location>
        <begin position="360"/>
        <end position="455"/>
    </location>
</feature>
<dbReference type="AlphaFoldDB" id="A0A914BXL0"/>
<dbReference type="Proteomes" id="UP000887540">
    <property type="component" value="Unplaced"/>
</dbReference>
<evidence type="ECO:0000313" key="4">
    <source>
        <dbReference type="WBParaSite" id="ACRNAN_Path_123.g435.t1"/>
    </source>
</evidence>
<name>A0A914BXL0_9BILA</name>
<feature type="transmembrane region" description="Helical" evidence="2">
    <location>
        <begin position="46"/>
        <end position="79"/>
    </location>
</feature>
<feature type="compositionally biased region" description="Polar residues" evidence="1">
    <location>
        <begin position="383"/>
        <end position="395"/>
    </location>
</feature>
<dbReference type="WBParaSite" id="ACRNAN_Path_123.g435.t1">
    <property type="protein sequence ID" value="ACRNAN_Path_123.g435.t1"/>
    <property type="gene ID" value="ACRNAN_Path_123.g435"/>
</dbReference>
<feature type="transmembrane region" description="Helical" evidence="2">
    <location>
        <begin position="110"/>
        <end position="134"/>
    </location>
</feature>
<feature type="compositionally biased region" description="Low complexity" evidence="1">
    <location>
        <begin position="415"/>
        <end position="424"/>
    </location>
</feature>
<keyword evidence="2" id="KW-0812">Transmembrane</keyword>
<feature type="compositionally biased region" description="Basic and acidic residues" evidence="1">
    <location>
        <begin position="644"/>
        <end position="656"/>
    </location>
</feature>
<evidence type="ECO:0000256" key="2">
    <source>
        <dbReference type="SAM" id="Phobius"/>
    </source>
</evidence>
<protein>
    <submittedName>
        <fullName evidence="4">Uncharacterized protein</fullName>
    </submittedName>
</protein>
<organism evidence="3 4">
    <name type="scientific">Acrobeloides nanus</name>
    <dbReference type="NCBI Taxonomy" id="290746"/>
    <lineage>
        <taxon>Eukaryota</taxon>
        <taxon>Metazoa</taxon>
        <taxon>Ecdysozoa</taxon>
        <taxon>Nematoda</taxon>
        <taxon>Chromadorea</taxon>
        <taxon>Rhabditida</taxon>
        <taxon>Tylenchina</taxon>
        <taxon>Cephalobomorpha</taxon>
        <taxon>Cephaloboidea</taxon>
        <taxon>Cephalobidae</taxon>
        <taxon>Acrobeloides</taxon>
    </lineage>
</organism>
<feature type="compositionally biased region" description="Basic and acidic residues" evidence="1">
    <location>
        <begin position="552"/>
        <end position="562"/>
    </location>
</feature>
<feature type="transmembrane region" description="Helical" evidence="2">
    <location>
        <begin position="140"/>
        <end position="160"/>
    </location>
</feature>
<feature type="compositionally biased region" description="Polar residues" evidence="1">
    <location>
        <begin position="694"/>
        <end position="704"/>
    </location>
</feature>
<keyword evidence="3" id="KW-1185">Reference proteome</keyword>
<keyword evidence="2" id="KW-0472">Membrane</keyword>
<evidence type="ECO:0000313" key="3">
    <source>
        <dbReference type="Proteomes" id="UP000887540"/>
    </source>
</evidence>
<feature type="compositionally biased region" description="Polar residues" evidence="1">
    <location>
        <begin position="530"/>
        <end position="551"/>
    </location>
</feature>
<proteinExistence type="predicted"/>